<name>A0A0J5TFN3_9BACI</name>
<comment type="caution">
    <text evidence="1">The sequence shown here is derived from an EMBL/GenBank/DDBJ whole genome shotgun (WGS) entry which is preliminary data.</text>
</comment>
<dbReference type="AlphaFoldDB" id="A0A0J5TFN3"/>
<gene>
    <name evidence="1" type="ORF">AF331_14280</name>
</gene>
<dbReference type="RefSeq" id="WP_048012239.1">
    <property type="nucleotide sequence ID" value="NZ_BSED01000537.1"/>
</dbReference>
<dbReference type="PATRIC" id="fig|189381.10.peg.1567"/>
<organism evidence="1 2">
    <name type="scientific">Rossellomorea marisflavi</name>
    <dbReference type="NCBI Taxonomy" id="189381"/>
    <lineage>
        <taxon>Bacteria</taxon>
        <taxon>Bacillati</taxon>
        <taxon>Bacillota</taxon>
        <taxon>Bacilli</taxon>
        <taxon>Bacillales</taxon>
        <taxon>Bacillaceae</taxon>
        <taxon>Rossellomorea</taxon>
    </lineage>
</organism>
<proteinExistence type="predicted"/>
<protein>
    <submittedName>
        <fullName evidence="1">Uncharacterized protein</fullName>
    </submittedName>
</protein>
<dbReference type="GeneID" id="89533054"/>
<sequence length="61" mass="6798">MKRRIITILAIMILVAIAANWMVTTQYSELAGRERALLIVGGALLSGVISLFLFRPDEPRK</sequence>
<evidence type="ECO:0000313" key="2">
    <source>
        <dbReference type="Proteomes" id="UP000037405"/>
    </source>
</evidence>
<dbReference type="EMBL" id="LGUE01000004">
    <property type="protein sequence ID" value="KON85137.1"/>
    <property type="molecule type" value="Genomic_DNA"/>
</dbReference>
<dbReference type="OrthoDB" id="2454149at2"/>
<keyword evidence="2" id="KW-1185">Reference proteome</keyword>
<reference evidence="2" key="1">
    <citation type="submission" date="2015-07" db="EMBL/GenBank/DDBJ databases">
        <title>Fjat-14235 jcm11544.</title>
        <authorList>
            <person name="Liu B."/>
            <person name="Wang J."/>
            <person name="Zhu Y."/>
            <person name="Liu G."/>
            <person name="Chen Q."/>
            <person name="Chen Z."/>
            <person name="Lan J."/>
            <person name="Che J."/>
            <person name="Ge C."/>
            <person name="Shi H."/>
            <person name="Pan Z."/>
            <person name="Liu X."/>
        </authorList>
    </citation>
    <scope>NUCLEOTIDE SEQUENCE [LARGE SCALE GENOMIC DNA]</scope>
    <source>
        <strain evidence="2">JCM 11544</strain>
    </source>
</reference>
<evidence type="ECO:0000313" key="1">
    <source>
        <dbReference type="EMBL" id="KON85137.1"/>
    </source>
</evidence>
<accession>A0A0J5TFN3</accession>
<dbReference type="Proteomes" id="UP000037405">
    <property type="component" value="Unassembled WGS sequence"/>
</dbReference>
<dbReference type="STRING" id="189381.GCA_900166615_01061"/>